<protein>
    <submittedName>
        <fullName evidence="2">Uncharacterized protein</fullName>
    </submittedName>
</protein>
<feature type="region of interest" description="Disordered" evidence="1">
    <location>
        <begin position="17"/>
        <end position="51"/>
    </location>
</feature>
<accession>A0A0D0E4Z7</accession>
<dbReference type="InParanoid" id="A0A0D0E4Z7"/>
<dbReference type="HOGENOM" id="CLU_3107068_0_0_1"/>
<reference evidence="2 3" key="1">
    <citation type="submission" date="2014-04" db="EMBL/GenBank/DDBJ databases">
        <authorList>
            <consortium name="DOE Joint Genome Institute"/>
            <person name="Kuo A."/>
            <person name="Kohler A."/>
            <person name="Jargeat P."/>
            <person name="Nagy L.G."/>
            <person name="Floudas D."/>
            <person name="Copeland A."/>
            <person name="Barry K.W."/>
            <person name="Cichocki N."/>
            <person name="Veneault-Fourrey C."/>
            <person name="LaButti K."/>
            <person name="Lindquist E.A."/>
            <person name="Lipzen A."/>
            <person name="Lundell T."/>
            <person name="Morin E."/>
            <person name="Murat C."/>
            <person name="Sun H."/>
            <person name="Tunlid A."/>
            <person name="Henrissat B."/>
            <person name="Grigoriev I.V."/>
            <person name="Hibbett D.S."/>
            <person name="Martin F."/>
            <person name="Nordberg H.P."/>
            <person name="Cantor M.N."/>
            <person name="Hua S.X."/>
        </authorList>
    </citation>
    <scope>NUCLEOTIDE SEQUENCE [LARGE SCALE GENOMIC DNA]</scope>
    <source>
        <strain evidence="2 3">Ve08.2h10</strain>
    </source>
</reference>
<evidence type="ECO:0000313" key="3">
    <source>
        <dbReference type="Proteomes" id="UP000054538"/>
    </source>
</evidence>
<organism evidence="2 3">
    <name type="scientific">Paxillus rubicundulus Ve08.2h10</name>
    <dbReference type="NCBI Taxonomy" id="930991"/>
    <lineage>
        <taxon>Eukaryota</taxon>
        <taxon>Fungi</taxon>
        <taxon>Dikarya</taxon>
        <taxon>Basidiomycota</taxon>
        <taxon>Agaricomycotina</taxon>
        <taxon>Agaricomycetes</taxon>
        <taxon>Agaricomycetidae</taxon>
        <taxon>Boletales</taxon>
        <taxon>Paxilineae</taxon>
        <taxon>Paxillaceae</taxon>
        <taxon>Paxillus</taxon>
    </lineage>
</organism>
<keyword evidence="3" id="KW-1185">Reference proteome</keyword>
<proteinExistence type="predicted"/>
<sequence>MECSSFDSGVHVGNYDDNAWHSEGTSWSQDDGNKNNWVGGWGNETHLDWER</sequence>
<dbReference type="Proteomes" id="UP000054538">
    <property type="component" value="Unassembled WGS sequence"/>
</dbReference>
<gene>
    <name evidence="2" type="ORF">PAXRUDRAFT_822574</name>
</gene>
<name>A0A0D0E4Z7_9AGAM</name>
<dbReference type="EMBL" id="KN824855">
    <property type="protein sequence ID" value="KIK99581.1"/>
    <property type="molecule type" value="Genomic_DNA"/>
</dbReference>
<dbReference type="AlphaFoldDB" id="A0A0D0E4Z7"/>
<evidence type="ECO:0000313" key="2">
    <source>
        <dbReference type="EMBL" id="KIK99581.1"/>
    </source>
</evidence>
<reference evidence="3" key="2">
    <citation type="submission" date="2015-01" db="EMBL/GenBank/DDBJ databases">
        <title>Evolutionary Origins and Diversification of the Mycorrhizal Mutualists.</title>
        <authorList>
            <consortium name="DOE Joint Genome Institute"/>
            <consortium name="Mycorrhizal Genomics Consortium"/>
            <person name="Kohler A."/>
            <person name="Kuo A."/>
            <person name="Nagy L.G."/>
            <person name="Floudas D."/>
            <person name="Copeland A."/>
            <person name="Barry K.W."/>
            <person name="Cichocki N."/>
            <person name="Veneault-Fourrey C."/>
            <person name="LaButti K."/>
            <person name="Lindquist E.A."/>
            <person name="Lipzen A."/>
            <person name="Lundell T."/>
            <person name="Morin E."/>
            <person name="Murat C."/>
            <person name="Riley R."/>
            <person name="Ohm R."/>
            <person name="Sun H."/>
            <person name="Tunlid A."/>
            <person name="Henrissat B."/>
            <person name="Grigoriev I.V."/>
            <person name="Hibbett D.S."/>
            <person name="Martin F."/>
        </authorList>
    </citation>
    <scope>NUCLEOTIDE SEQUENCE [LARGE SCALE GENOMIC DNA]</scope>
    <source>
        <strain evidence="3">Ve08.2h10</strain>
    </source>
</reference>
<evidence type="ECO:0000256" key="1">
    <source>
        <dbReference type="SAM" id="MobiDB-lite"/>
    </source>
</evidence>